<dbReference type="InterPro" id="IPR011990">
    <property type="entry name" value="TPR-like_helical_dom_sf"/>
</dbReference>
<sequence>MPGAVYRTFAVRVWCGSKEEPDARIIQQPDHVAPQARSERKETALWVQVWGSTPGETNPGEPERVTYSPDLFVRKDASGEPVNLLDQIKDRQGGDAVLYQVGAILAELIFPKAVRSNFLASRRKVKDVGERLRLRLVLQVPELKSLPWEYLYLPPKEEICDPSGFLALDQDISIVRHEDIGGEEPSTPHGGKYRLVAAFAGPDGQPKLNLEGDREAIAAALEAISKNSKGVIVSTAWGGQGTREELERLLKGPCDVFHFSGHGYFWEGEGSLLLVGADRKSEKYEGSKLAQLLGDAKVKVAILEACESAERGDNPYGGVAAALVLKGLAAVVASQYRLRDKNAVAIAKAIYPRLLSGETIDHCIFQARKSIFQQSALGDRDWGALVLYLRGDQGVVFPQQETEDRKVSAPCIEAPPLQMPLIGRADQLEQLAAQVKPGVNLFLHGNFGVGKTSLAAQLFNQVSTSAPIERGRIWHRLGKTTPERAIESLARLFPGRKVSEADGLAAKTEAFKALLASFPGLLIGLDEVSDQTIGRAVLDATNGCAVMMNGTAPLKLNGVQDVKVKPLSAEAARELFLSLCQVSAADLNKADLILVDKICKRMGRLPLGIRLAASKCAEGDSYKTLWLRLETAPETISNDEVQVLFKANYDELASLPCAQRLLVRIASFPALEASFAALQAGEKIKEFFPAKDKLISLGLLDAIGPDRLSQHPLLAEHGNPALDREQVASERRYAEQWLEKYARDNRKNHPMLEKEQDNLLGLLDDFVQSEEPGHLDRVIATLRNLFDFLRIRGLWSEAFERIDACLSSEQYLSDENRGWAFLHRAILHTLLARYDDALSDLVRAAQRFECDGDSVNLGRALYRRGVVHVLKGDLMLADQDLRDGIAHMSFDPLLAGADLAGAFARQGAVLAQQGRRTEAQEAYRRSLRLAEQIGDDEEQTRAHLGRGAMNQATDPAQALADFDQARRLAEKTGDQIQRASILHLIGCQHYYSEHYEKAQACFADAMRLFQQFGYQNGIAKCLVAFGNLALAERRYDEARRNYEQAIELNTSLKQAGAAAYATYQLAVVAQRDGRLDDAERGYDECQKYAHAEKDRVLEAAVAAQRAKLMLQRDKPQAAALLARKASDLAKALDDKLTQITASSALAVVLGTLKQEGAQEAMAAAATARATIKGVEGELQSLSDAKTTTEISDRIFNSELPAPSSPDRIPDRIIANEIPDRVMHDLTYDDSDDDGGGLI</sequence>
<dbReference type="Proteomes" id="UP000228930">
    <property type="component" value="Unassembled WGS sequence"/>
</dbReference>
<dbReference type="PANTHER" id="PTHR47691">
    <property type="entry name" value="REGULATOR-RELATED"/>
    <property type="match status" value="1"/>
</dbReference>
<dbReference type="Gene3D" id="3.40.50.300">
    <property type="entry name" value="P-loop containing nucleotide triphosphate hydrolases"/>
    <property type="match status" value="1"/>
</dbReference>
<reference evidence="4 5" key="1">
    <citation type="submission" date="2015-06" db="EMBL/GenBank/DDBJ databases">
        <title>Comparative genome analysis of nirS-carrying Bradyrhizobium sp. strains.</title>
        <authorList>
            <person name="Ishii S."/>
            <person name="Jang J."/>
            <person name="Nishizawa T."/>
            <person name="Senoo K."/>
        </authorList>
    </citation>
    <scope>NUCLEOTIDE SEQUENCE [LARGE SCALE GENOMIC DNA]</scope>
    <source>
        <strain evidence="4 5">TSA1</strain>
    </source>
</reference>
<feature type="coiled-coil region" evidence="2">
    <location>
        <begin position="1028"/>
        <end position="1055"/>
    </location>
</feature>
<feature type="domain" description="CHAT" evidence="3">
    <location>
        <begin position="114"/>
        <end position="387"/>
    </location>
</feature>
<keyword evidence="5" id="KW-1185">Reference proteome</keyword>
<evidence type="ECO:0000256" key="2">
    <source>
        <dbReference type="SAM" id="Coils"/>
    </source>
</evidence>
<dbReference type="PROSITE" id="PS50005">
    <property type="entry name" value="TPR"/>
    <property type="match status" value="2"/>
</dbReference>
<keyword evidence="1" id="KW-0802">TPR repeat</keyword>
<dbReference type="InterPro" id="IPR024983">
    <property type="entry name" value="CHAT_dom"/>
</dbReference>
<dbReference type="Pfam" id="PF13181">
    <property type="entry name" value="TPR_8"/>
    <property type="match status" value="1"/>
</dbReference>
<dbReference type="InterPro" id="IPR019734">
    <property type="entry name" value="TPR_rpt"/>
</dbReference>
<feature type="repeat" description="TPR" evidence="1">
    <location>
        <begin position="1019"/>
        <end position="1052"/>
    </location>
</feature>
<dbReference type="EMBL" id="LFJC01000003">
    <property type="protein sequence ID" value="PIT01476.1"/>
    <property type="molecule type" value="Genomic_DNA"/>
</dbReference>
<dbReference type="Pfam" id="PF12770">
    <property type="entry name" value="CHAT"/>
    <property type="match status" value="1"/>
</dbReference>
<dbReference type="SUPFAM" id="SSF52540">
    <property type="entry name" value="P-loop containing nucleoside triphosphate hydrolases"/>
    <property type="match status" value="1"/>
</dbReference>
<dbReference type="SUPFAM" id="SSF48452">
    <property type="entry name" value="TPR-like"/>
    <property type="match status" value="2"/>
</dbReference>
<dbReference type="PANTHER" id="PTHR47691:SF3">
    <property type="entry name" value="HTH-TYPE TRANSCRIPTIONAL REGULATOR RV0890C-RELATED"/>
    <property type="match status" value="1"/>
</dbReference>
<dbReference type="RefSeq" id="WP_100176700.1">
    <property type="nucleotide sequence ID" value="NZ_LFJC01000003.1"/>
</dbReference>
<protein>
    <recommendedName>
        <fullName evidence="3">CHAT domain-containing protein</fullName>
    </recommendedName>
</protein>
<evidence type="ECO:0000256" key="1">
    <source>
        <dbReference type="PROSITE-ProRule" id="PRU00339"/>
    </source>
</evidence>
<gene>
    <name evidence="4" type="ORF">TSA1_12420</name>
</gene>
<dbReference type="AlphaFoldDB" id="A0A2M6UA42"/>
<evidence type="ECO:0000313" key="5">
    <source>
        <dbReference type="Proteomes" id="UP000228930"/>
    </source>
</evidence>
<dbReference type="InterPro" id="IPR027417">
    <property type="entry name" value="P-loop_NTPase"/>
</dbReference>
<comment type="caution">
    <text evidence="4">The sequence shown here is derived from an EMBL/GenBank/DDBJ whole genome shotgun (WGS) entry which is preliminary data.</text>
</comment>
<dbReference type="SMART" id="SM00028">
    <property type="entry name" value="TPR"/>
    <property type="match status" value="7"/>
</dbReference>
<evidence type="ECO:0000313" key="4">
    <source>
        <dbReference type="EMBL" id="PIT01476.1"/>
    </source>
</evidence>
<evidence type="ECO:0000259" key="3">
    <source>
        <dbReference type="Pfam" id="PF12770"/>
    </source>
</evidence>
<organism evidence="4 5">
    <name type="scientific">Bradyrhizobium nitroreducens</name>
    <dbReference type="NCBI Taxonomy" id="709803"/>
    <lineage>
        <taxon>Bacteria</taxon>
        <taxon>Pseudomonadati</taxon>
        <taxon>Pseudomonadota</taxon>
        <taxon>Alphaproteobacteria</taxon>
        <taxon>Hyphomicrobiales</taxon>
        <taxon>Nitrobacteraceae</taxon>
        <taxon>Bradyrhizobium</taxon>
    </lineage>
</organism>
<accession>A0A2M6UA42</accession>
<proteinExistence type="predicted"/>
<keyword evidence="2" id="KW-0175">Coiled coil</keyword>
<name>A0A2M6UA42_9BRAD</name>
<dbReference type="Gene3D" id="1.25.40.10">
    <property type="entry name" value="Tetratricopeptide repeat domain"/>
    <property type="match status" value="2"/>
</dbReference>
<feature type="repeat" description="TPR" evidence="1">
    <location>
        <begin position="900"/>
        <end position="933"/>
    </location>
</feature>